<proteinExistence type="predicted"/>
<dbReference type="Proteomes" id="UP000225351">
    <property type="component" value="Segment"/>
</dbReference>
<keyword evidence="2" id="KW-1185">Reference proteome</keyword>
<organism evidence="1 2">
    <name type="scientific">Synechococcus phage S-H35</name>
    <dbReference type="NCBI Taxonomy" id="1983572"/>
    <lineage>
        <taxon>Viruses</taxon>
        <taxon>Duplodnaviria</taxon>
        <taxon>Heunggongvirae</taxon>
        <taxon>Uroviricota</taxon>
        <taxon>Caudoviricetes</taxon>
        <taxon>Pantevenvirales</taxon>
        <taxon>Kyanoviridae</taxon>
        <taxon>Shandvirus</taxon>
        <taxon>Shandvirus sh35</taxon>
    </lineage>
</organism>
<dbReference type="RefSeq" id="YP_010090367.1">
    <property type="nucleotide sequence ID" value="NC_055719.1"/>
</dbReference>
<protein>
    <submittedName>
        <fullName evidence="1">Uncharacterized protein</fullName>
    </submittedName>
</protein>
<dbReference type="EMBL" id="KY945241">
    <property type="protein sequence ID" value="ARW56981.1"/>
    <property type="molecule type" value="Genomic_RNA"/>
</dbReference>
<accession>A0A1Z1LWC7</accession>
<dbReference type="KEGG" id="vg:65107839"/>
<dbReference type="GeneID" id="65107839"/>
<evidence type="ECO:0000313" key="2">
    <source>
        <dbReference type="Proteomes" id="UP000225351"/>
    </source>
</evidence>
<sequence length="90" mass="10159">MTLKKDFKKAVDAIRVALKSAIDDPNFNQNDLSEVWRHYLGMKAISEKVTEEDSIKLSYEDIVNGYDPDYNVYAAGPVDLDLGQDVITFS</sequence>
<evidence type="ECO:0000313" key="1">
    <source>
        <dbReference type="EMBL" id="ARW56981.1"/>
    </source>
</evidence>
<name>A0A1Z1LWC7_9CAUD</name>
<reference evidence="1 2" key="1">
    <citation type="submission" date="2017-04" db="EMBL/GenBank/DDBJ databases">
        <title>Isolation and Genetic Analysis of a Novel Cyanophage S-H35 from the Bohai Sea.</title>
        <authorList>
            <person name="Xu X."/>
        </authorList>
    </citation>
    <scope>NUCLEOTIDE SEQUENCE [LARGE SCALE GENOMIC DNA]</scope>
</reference>